<dbReference type="EMBL" id="JBJQND010000002">
    <property type="protein sequence ID" value="KAL3887405.1"/>
    <property type="molecule type" value="Genomic_DNA"/>
</dbReference>
<protein>
    <submittedName>
        <fullName evidence="1">Uncharacterized protein</fullName>
    </submittedName>
</protein>
<name>A0ABD3XMM0_SINWO</name>
<accession>A0ABD3XMM0</accession>
<evidence type="ECO:0000313" key="1">
    <source>
        <dbReference type="EMBL" id="KAL3887405.1"/>
    </source>
</evidence>
<dbReference type="Proteomes" id="UP001634394">
    <property type="component" value="Unassembled WGS sequence"/>
</dbReference>
<feature type="non-terminal residue" evidence="1">
    <location>
        <position position="1"/>
    </location>
</feature>
<gene>
    <name evidence="1" type="ORF">ACJMK2_027347</name>
</gene>
<organism evidence="1 2">
    <name type="scientific">Sinanodonta woodiana</name>
    <name type="common">Chinese pond mussel</name>
    <name type="synonym">Anodonta woodiana</name>
    <dbReference type="NCBI Taxonomy" id="1069815"/>
    <lineage>
        <taxon>Eukaryota</taxon>
        <taxon>Metazoa</taxon>
        <taxon>Spiralia</taxon>
        <taxon>Lophotrochozoa</taxon>
        <taxon>Mollusca</taxon>
        <taxon>Bivalvia</taxon>
        <taxon>Autobranchia</taxon>
        <taxon>Heteroconchia</taxon>
        <taxon>Palaeoheterodonta</taxon>
        <taxon>Unionida</taxon>
        <taxon>Unionoidea</taxon>
        <taxon>Unionidae</taxon>
        <taxon>Unioninae</taxon>
        <taxon>Sinanodonta</taxon>
    </lineage>
</organism>
<feature type="non-terminal residue" evidence="1">
    <location>
        <position position="76"/>
    </location>
</feature>
<evidence type="ECO:0000313" key="2">
    <source>
        <dbReference type="Proteomes" id="UP001634394"/>
    </source>
</evidence>
<comment type="caution">
    <text evidence="1">The sequence shown here is derived from an EMBL/GenBank/DDBJ whole genome shotgun (WGS) entry which is preliminary data.</text>
</comment>
<reference evidence="1 2" key="1">
    <citation type="submission" date="2024-11" db="EMBL/GenBank/DDBJ databases">
        <title>Chromosome-level genome assembly of the freshwater bivalve Anodonta woodiana.</title>
        <authorList>
            <person name="Chen X."/>
        </authorList>
    </citation>
    <scope>NUCLEOTIDE SEQUENCE [LARGE SCALE GENOMIC DNA]</scope>
    <source>
        <strain evidence="1">MN2024</strain>
        <tissue evidence="1">Gills</tissue>
    </source>
</reference>
<dbReference type="AlphaFoldDB" id="A0ABD3XMM0"/>
<sequence length="76" mass="8770">RPLMVSTYSCNRFIKGGNEFHFDPGFNKVTSLNWTNTSITDLQEDQTEHRLPNGAYIITVTKPPPGDYIYRIYSKN</sequence>
<proteinExistence type="predicted"/>
<keyword evidence="2" id="KW-1185">Reference proteome</keyword>